<keyword evidence="1" id="KW-0175">Coiled coil</keyword>
<gene>
    <name evidence="3" type="ORF">AALO_G00139780</name>
</gene>
<evidence type="ECO:0000313" key="4">
    <source>
        <dbReference type="Proteomes" id="UP000823561"/>
    </source>
</evidence>
<proteinExistence type="predicted"/>
<keyword evidence="4" id="KW-1185">Reference proteome</keyword>
<name>A0AAV6GLP2_9TELE</name>
<dbReference type="Pfam" id="PF15742">
    <property type="entry name" value="DUF4686"/>
    <property type="match status" value="1"/>
</dbReference>
<feature type="coiled-coil region" evidence="1">
    <location>
        <begin position="51"/>
        <end position="124"/>
    </location>
</feature>
<feature type="coiled-coil region" evidence="1">
    <location>
        <begin position="847"/>
        <end position="924"/>
    </location>
</feature>
<feature type="coiled-coil region" evidence="1">
    <location>
        <begin position="339"/>
        <end position="405"/>
    </location>
</feature>
<dbReference type="InterPro" id="IPR031476">
    <property type="entry name" value="DUF4686"/>
</dbReference>
<reference evidence="3" key="1">
    <citation type="submission" date="2020-10" db="EMBL/GenBank/DDBJ databases">
        <title>Chromosome-scale genome assembly of the Allis shad, Alosa alosa.</title>
        <authorList>
            <person name="Margot Z."/>
            <person name="Christophe K."/>
            <person name="Cabau C."/>
            <person name="Louis A."/>
            <person name="Berthelot C."/>
            <person name="Parey E."/>
            <person name="Roest Crollius H."/>
            <person name="Montfort J."/>
            <person name="Robinson-Rechavi M."/>
            <person name="Bucao C."/>
            <person name="Bouchez O."/>
            <person name="Gislard M."/>
            <person name="Lluch J."/>
            <person name="Milhes M."/>
            <person name="Lampietro C."/>
            <person name="Lopez Roques C."/>
            <person name="Donnadieu C."/>
            <person name="Braasch I."/>
            <person name="Desvignes T."/>
            <person name="Postlethwait J."/>
            <person name="Bobe J."/>
            <person name="Guiguen Y."/>
        </authorList>
    </citation>
    <scope>NUCLEOTIDE SEQUENCE</scope>
    <source>
        <strain evidence="3">M-15738</strain>
        <tissue evidence="3">Blood</tissue>
    </source>
</reference>
<evidence type="ECO:0000256" key="2">
    <source>
        <dbReference type="SAM" id="MobiDB-lite"/>
    </source>
</evidence>
<dbReference type="PANTHER" id="PTHR34479:SF1">
    <property type="entry name" value="COILED-COIL DOMAIN-CONTAINING PROTEIN 30"/>
    <property type="match status" value="1"/>
</dbReference>
<feature type="compositionally biased region" description="Basic and acidic residues" evidence="2">
    <location>
        <begin position="1081"/>
        <end position="1093"/>
    </location>
</feature>
<protein>
    <submittedName>
        <fullName evidence="3">Uncharacterized protein</fullName>
    </submittedName>
</protein>
<feature type="coiled-coil region" evidence="1">
    <location>
        <begin position="193"/>
        <end position="283"/>
    </location>
</feature>
<feature type="coiled-coil region" evidence="1">
    <location>
        <begin position="455"/>
        <end position="521"/>
    </location>
</feature>
<dbReference type="InterPro" id="IPR052825">
    <property type="entry name" value="CCD-Prefoldin_beta-like"/>
</dbReference>
<feature type="coiled-coil region" evidence="1">
    <location>
        <begin position="732"/>
        <end position="808"/>
    </location>
</feature>
<dbReference type="AlphaFoldDB" id="A0AAV6GLP2"/>
<sequence>MMEWSMEAATTFEELADLEMRLLQDGLRPNAEPVERLLHLWRLCLRTEGSMNAARLEVKALQEAHDRENMEVQKKLDQVRVLIAKQNSFNVKLEEENQQLHAQLKQLHLDKEAEKMEVAELLDQGGLCEIILSSPSEQVAYLLVERASLLERLQALDVEKSPSLMAADPAAVFKDGMDKSSGVEPSEDCGAERLNLERDLDEASRRLSMAHKEIRRLTDELESAHMTQKAYETKLQEVEFLKQEVERLRLYDVSELQKARELNERLDNEMRILREQVRSVDNERMLLLALLDKKMMEGAEAEDEEHPLISLPKVEKVEISVQAVDDDMESVHERCLKDLKEKDVELRRLQTCTQQLQKELSQLQLQRDQAQQLLGEQEQNHRSTVEDLKKELEFLESMVKHAQVENQNPLIDDYKVLTKAESVLQQKDEQCAEMLEILHHNMALLNTAEADVLSGKEKITELEKLNAELDHKNQQVLAELQEALARVSELERNCESKSAELQKLLEKSRELQLHLDTEQNMHHQSQQDQESLLQQKAEECAEMRGTLENISGLLHTAETEVLSEKEKITELEKLNAELDHKNQQVFAELQEALARVYKLENNRESQSAELQKIQEKSRELQHHLDTKQNMHHQGQQELDELHMELKLEKDRVFAKEKELQELQKQLQQTTIDFEKLQKDAKGWSDALHNQQGEVDDFMEQRRLWLQREGELQQAVETLGKLEDTHNKSAEQLLELQGEVRNLALELELVRAENEQLKNEAKDMDVDLATLRAQAQEAEKQRQLWLYCKKKMEQQIKALQDKQASMTLSEKDFQCQVLDLKAKLAATQMNEQTTKLELQSYLGEHDQLLASQNEVLVLKEELKKLLDEKAKVLNKYNEKKEHFMDKFCAAKLFYTKEMLWRDDKIQELQRNCDFLTKQVGKVKETTMKMDEVNSKLLKENHEFQCELLKEKEDQNETLNILKKYKLRIEHLEKMNKMMENEQLWNHSQITRYPFPHAALGKSPSATNQSALPGGDTKRDLLDMIQNTQTTIQSEYQDVSPAQSLTHRHTYEIGYLNLTPPFSPPRRQMQAESSRVGSEEVPQADRRSCLTERFL</sequence>
<feature type="coiled-coil region" evidence="1">
    <location>
        <begin position="554"/>
        <end position="679"/>
    </location>
</feature>
<dbReference type="Proteomes" id="UP000823561">
    <property type="component" value="Chromosome 10"/>
</dbReference>
<accession>A0AAV6GLP2</accession>
<organism evidence="3 4">
    <name type="scientific">Alosa alosa</name>
    <name type="common">allis shad</name>
    <dbReference type="NCBI Taxonomy" id="278164"/>
    <lineage>
        <taxon>Eukaryota</taxon>
        <taxon>Metazoa</taxon>
        <taxon>Chordata</taxon>
        <taxon>Craniata</taxon>
        <taxon>Vertebrata</taxon>
        <taxon>Euteleostomi</taxon>
        <taxon>Actinopterygii</taxon>
        <taxon>Neopterygii</taxon>
        <taxon>Teleostei</taxon>
        <taxon>Clupei</taxon>
        <taxon>Clupeiformes</taxon>
        <taxon>Clupeoidei</taxon>
        <taxon>Clupeidae</taxon>
        <taxon>Alosa</taxon>
    </lineage>
</organism>
<feature type="region of interest" description="Disordered" evidence="2">
    <location>
        <begin position="1056"/>
        <end position="1093"/>
    </location>
</feature>
<evidence type="ECO:0000256" key="1">
    <source>
        <dbReference type="SAM" id="Coils"/>
    </source>
</evidence>
<dbReference type="EMBL" id="JADWDJ010000010">
    <property type="protein sequence ID" value="KAG5274756.1"/>
    <property type="molecule type" value="Genomic_DNA"/>
</dbReference>
<dbReference type="PANTHER" id="PTHR34479">
    <property type="entry name" value="COILED-COIL DOMAIN-CONTAINING PROTEIN 30"/>
    <property type="match status" value="1"/>
</dbReference>
<evidence type="ECO:0000313" key="3">
    <source>
        <dbReference type="EMBL" id="KAG5274756.1"/>
    </source>
</evidence>
<comment type="caution">
    <text evidence="3">The sequence shown here is derived from an EMBL/GenBank/DDBJ whole genome shotgun (WGS) entry which is preliminary data.</text>
</comment>